<dbReference type="EMBL" id="MABQ02000001">
    <property type="protein sequence ID" value="PCD45846.1"/>
    <property type="molecule type" value="Genomic_DNA"/>
</dbReference>
<feature type="region of interest" description="Disordered" evidence="1">
    <location>
        <begin position="76"/>
        <end position="98"/>
    </location>
</feature>
<dbReference type="Proteomes" id="UP000219602">
    <property type="component" value="Chromosome 1"/>
</dbReference>
<gene>
    <name evidence="2" type="ORF">AU210_001274</name>
</gene>
<evidence type="ECO:0000256" key="1">
    <source>
        <dbReference type="SAM" id="MobiDB-lite"/>
    </source>
</evidence>
<name>A0A2H3HVP6_FUSOX</name>
<feature type="compositionally biased region" description="Polar residues" evidence="1">
    <location>
        <begin position="76"/>
        <end position="88"/>
    </location>
</feature>
<organism evidence="2 3">
    <name type="scientific">Fusarium oxysporum f. sp. radicis-cucumerinum</name>
    <dbReference type="NCBI Taxonomy" id="327505"/>
    <lineage>
        <taxon>Eukaryota</taxon>
        <taxon>Fungi</taxon>
        <taxon>Dikarya</taxon>
        <taxon>Ascomycota</taxon>
        <taxon>Pezizomycotina</taxon>
        <taxon>Sordariomycetes</taxon>
        <taxon>Hypocreomycetidae</taxon>
        <taxon>Hypocreales</taxon>
        <taxon>Nectriaceae</taxon>
        <taxon>Fusarium</taxon>
        <taxon>Fusarium oxysporum species complex</taxon>
    </lineage>
</organism>
<dbReference type="AlphaFoldDB" id="A0A2H3HVP6"/>
<evidence type="ECO:0000313" key="3">
    <source>
        <dbReference type="Proteomes" id="UP000219602"/>
    </source>
</evidence>
<reference evidence="2 3" key="2">
    <citation type="journal article" date="2017" name="Sci. Rep.">
        <title>A mobile pathogenicity chromosome in Fusarium oxysporum for infection of multiple cucurbit species.</title>
        <authorList>
            <person name="van Dam P."/>
            <person name="Fokkens L."/>
            <person name="Ayukawa Y."/>
            <person name="van der Gragt M."/>
            <person name="Ter Horst A."/>
            <person name="Brankovics B."/>
            <person name="Houterman P.M."/>
            <person name="Arie T."/>
            <person name="Rep M."/>
        </authorList>
    </citation>
    <scope>NUCLEOTIDE SEQUENCE [LARGE SCALE GENOMIC DNA]</scope>
    <source>
        <strain evidence="2 3">Forc016</strain>
    </source>
</reference>
<sequence>MVVKEFLDSDRVNFLVWRFVTTSRPRLAITAPSRLLAITFFPYRRTFLLTMNFCAPTDFFLKAIIERLLPNFKRSGTSSNLTGNSPLRPTSRAMHWFQ</sequence>
<protein>
    <submittedName>
        <fullName evidence="2">Uncharacterized protein</fullName>
    </submittedName>
</protein>
<comment type="caution">
    <text evidence="2">The sequence shown here is derived from an EMBL/GenBank/DDBJ whole genome shotgun (WGS) entry which is preliminary data.</text>
</comment>
<proteinExistence type="predicted"/>
<reference evidence="2 3" key="1">
    <citation type="journal article" date="2016" name="Environ. Microbiol.">
        <title>Effector profiles distinguish formae speciales of Fusarium oxysporum.</title>
        <authorList>
            <person name="van Dam P."/>
            <person name="Fokkens L."/>
            <person name="Schmidt S.M."/>
            <person name="Linmans J.H."/>
            <person name="Kistler H.C."/>
            <person name="Ma L.J."/>
            <person name="Rep M."/>
        </authorList>
    </citation>
    <scope>NUCLEOTIDE SEQUENCE [LARGE SCALE GENOMIC DNA]</scope>
    <source>
        <strain evidence="2 3">Forc016</strain>
    </source>
</reference>
<evidence type="ECO:0000313" key="2">
    <source>
        <dbReference type="EMBL" id="PCD45846.1"/>
    </source>
</evidence>
<accession>A0A2H3HVP6</accession>